<dbReference type="SUPFAM" id="SSF52047">
    <property type="entry name" value="RNI-like"/>
    <property type="match status" value="1"/>
</dbReference>
<sequence length="303" mass="34248">MDSPTDPNPTTGLSTSASTSTSSRVSSGWNELNHELILSILPRISALDLIAGANSVCSSWRAAARDPICWRILDLSDWDAVTTRFGAHISFTQVLQRILAFSRDWARIEKLYFPPSADGQDLIFVADRLPNLKYLSLPNPEIQEDEFFIALPKFESLTGLAIDQYFGQSVNILSFLQKNCPYLTEFKLFGQEDRLEHHHAMIICYFLPNLRKLEIPIRLSRQAILVFLEELHGLEYLDISGYQDSVINNEILEKASRLKVFIWHSGRELGEFVVCSNCGGDESVTMPCQCALGQKMMEWLADP</sequence>
<dbReference type="Gene3D" id="3.80.10.10">
    <property type="entry name" value="Ribonuclease Inhibitor"/>
    <property type="match status" value="1"/>
</dbReference>
<feature type="region of interest" description="Disordered" evidence="1">
    <location>
        <begin position="1"/>
        <end position="23"/>
    </location>
</feature>
<dbReference type="Gene3D" id="1.20.1280.50">
    <property type="match status" value="1"/>
</dbReference>
<dbReference type="Proteomes" id="UP000623129">
    <property type="component" value="Unassembled WGS sequence"/>
</dbReference>
<gene>
    <name evidence="2" type="ORF">FCM35_KLT15282</name>
</gene>
<organism evidence="2 3">
    <name type="scientific">Carex littledalei</name>
    <dbReference type="NCBI Taxonomy" id="544730"/>
    <lineage>
        <taxon>Eukaryota</taxon>
        <taxon>Viridiplantae</taxon>
        <taxon>Streptophyta</taxon>
        <taxon>Embryophyta</taxon>
        <taxon>Tracheophyta</taxon>
        <taxon>Spermatophyta</taxon>
        <taxon>Magnoliopsida</taxon>
        <taxon>Liliopsida</taxon>
        <taxon>Poales</taxon>
        <taxon>Cyperaceae</taxon>
        <taxon>Cyperoideae</taxon>
        <taxon>Cariceae</taxon>
        <taxon>Carex</taxon>
        <taxon>Carex subgen. Euthyceras</taxon>
    </lineage>
</organism>
<accession>A0A833QI02</accession>
<comment type="caution">
    <text evidence="2">The sequence shown here is derived from an EMBL/GenBank/DDBJ whole genome shotgun (WGS) entry which is preliminary data.</text>
</comment>
<name>A0A833QI02_9POAL</name>
<dbReference type="OrthoDB" id="1108417at2759"/>
<dbReference type="PANTHER" id="PTHR38926:SF12">
    <property type="entry name" value="F-BOX DOMAIN CONTAINING PROTEIN, EXPRESSED"/>
    <property type="match status" value="1"/>
</dbReference>
<dbReference type="InterPro" id="IPR032675">
    <property type="entry name" value="LRR_dom_sf"/>
</dbReference>
<evidence type="ECO:0000313" key="2">
    <source>
        <dbReference type="EMBL" id="KAF3320586.1"/>
    </source>
</evidence>
<reference evidence="2" key="1">
    <citation type="submission" date="2020-01" db="EMBL/GenBank/DDBJ databases">
        <title>Genome sequence of Kobresia littledalei, the first chromosome-level genome in the family Cyperaceae.</title>
        <authorList>
            <person name="Qu G."/>
        </authorList>
    </citation>
    <scope>NUCLEOTIDE SEQUENCE</scope>
    <source>
        <strain evidence="2">C.B.Clarke</strain>
        <tissue evidence="2">Leaf</tissue>
    </source>
</reference>
<keyword evidence="3" id="KW-1185">Reference proteome</keyword>
<proteinExistence type="predicted"/>
<feature type="compositionally biased region" description="Low complexity" evidence="1">
    <location>
        <begin position="10"/>
        <end position="23"/>
    </location>
</feature>
<evidence type="ECO:0000256" key="1">
    <source>
        <dbReference type="SAM" id="MobiDB-lite"/>
    </source>
</evidence>
<dbReference type="AlphaFoldDB" id="A0A833QI02"/>
<evidence type="ECO:0000313" key="3">
    <source>
        <dbReference type="Proteomes" id="UP000623129"/>
    </source>
</evidence>
<protein>
    <submittedName>
        <fullName evidence="2">F-box/LRR-repeat protein</fullName>
    </submittedName>
</protein>
<dbReference type="PANTHER" id="PTHR38926">
    <property type="entry name" value="F-BOX DOMAIN CONTAINING PROTEIN, EXPRESSED"/>
    <property type="match status" value="1"/>
</dbReference>
<dbReference type="EMBL" id="SWLB01000029">
    <property type="protein sequence ID" value="KAF3320586.1"/>
    <property type="molecule type" value="Genomic_DNA"/>
</dbReference>